<evidence type="ECO:0000313" key="2">
    <source>
        <dbReference type="Proteomes" id="UP000828251"/>
    </source>
</evidence>
<proteinExistence type="predicted"/>
<organism evidence="1 2">
    <name type="scientific">Gossypium stocksii</name>
    <dbReference type="NCBI Taxonomy" id="47602"/>
    <lineage>
        <taxon>Eukaryota</taxon>
        <taxon>Viridiplantae</taxon>
        <taxon>Streptophyta</taxon>
        <taxon>Embryophyta</taxon>
        <taxon>Tracheophyta</taxon>
        <taxon>Spermatophyta</taxon>
        <taxon>Magnoliopsida</taxon>
        <taxon>eudicotyledons</taxon>
        <taxon>Gunneridae</taxon>
        <taxon>Pentapetalae</taxon>
        <taxon>rosids</taxon>
        <taxon>malvids</taxon>
        <taxon>Malvales</taxon>
        <taxon>Malvaceae</taxon>
        <taxon>Malvoideae</taxon>
        <taxon>Gossypium</taxon>
    </lineage>
</organism>
<gene>
    <name evidence="1" type="ORF">J1N35_022695</name>
</gene>
<accession>A0A9D3VIE4</accession>
<comment type="caution">
    <text evidence="1">The sequence shown here is derived from an EMBL/GenBank/DDBJ whole genome shotgun (WGS) entry which is preliminary data.</text>
</comment>
<sequence length="226" mass="25563">MYSLNYNKLISYRGLKYNFFQELSKGNSEQVERRNKRRANPVGSITVVVESSNSPSSSMANLPSVPLTSSLITIDKDTPHHTPHVSSSMPFIGEALVGSNEEAVRLSSMQLRLALSLPLNMRFLFSKANMIGLRYEEAPRRSLERLRQSWLRYELYLKIKMEGITYEVVTDRQSNEVAQAELKMNMLLHAQVASDPFDALDGVDMSELGFDVLFPSGNVWNSFMST</sequence>
<dbReference type="AlphaFoldDB" id="A0A9D3VIE4"/>
<protein>
    <submittedName>
        <fullName evidence="1">Uncharacterized protein</fullName>
    </submittedName>
</protein>
<dbReference type="Proteomes" id="UP000828251">
    <property type="component" value="Unassembled WGS sequence"/>
</dbReference>
<dbReference type="EMBL" id="JAIQCV010000007">
    <property type="protein sequence ID" value="KAH1082934.1"/>
    <property type="molecule type" value="Genomic_DNA"/>
</dbReference>
<name>A0A9D3VIE4_9ROSI</name>
<reference evidence="1 2" key="1">
    <citation type="journal article" date="2021" name="Plant Biotechnol. J.">
        <title>Multi-omics assisted identification of the key and species-specific regulatory components of drought-tolerant mechanisms in Gossypium stocksii.</title>
        <authorList>
            <person name="Yu D."/>
            <person name="Ke L."/>
            <person name="Zhang D."/>
            <person name="Wu Y."/>
            <person name="Sun Y."/>
            <person name="Mei J."/>
            <person name="Sun J."/>
            <person name="Sun Y."/>
        </authorList>
    </citation>
    <scope>NUCLEOTIDE SEQUENCE [LARGE SCALE GENOMIC DNA]</scope>
    <source>
        <strain evidence="2">cv. E1</strain>
        <tissue evidence="1">Leaf</tissue>
    </source>
</reference>
<keyword evidence="2" id="KW-1185">Reference proteome</keyword>
<evidence type="ECO:0000313" key="1">
    <source>
        <dbReference type="EMBL" id="KAH1082934.1"/>
    </source>
</evidence>